<accession>A0A2Z7CU43</accession>
<reference evidence="1 2" key="1">
    <citation type="journal article" date="2015" name="Proc. Natl. Acad. Sci. U.S.A.">
        <title>The resurrection genome of Boea hygrometrica: A blueprint for survival of dehydration.</title>
        <authorList>
            <person name="Xiao L."/>
            <person name="Yang G."/>
            <person name="Zhang L."/>
            <person name="Yang X."/>
            <person name="Zhao S."/>
            <person name="Ji Z."/>
            <person name="Zhou Q."/>
            <person name="Hu M."/>
            <person name="Wang Y."/>
            <person name="Chen M."/>
            <person name="Xu Y."/>
            <person name="Jin H."/>
            <person name="Xiao X."/>
            <person name="Hu G."/>
            <person name="Bao F."/>
            <person name="Hu Y."/>
            <person name="Wan P."/>
            <person name="Li L."/>
            <person name="Deng X."/>
            <person name="Kuang T."/>
            <person name="Xiang C."/>
            <person name="Zhu J.K."/>
            <person name="Oliver M.J."/>
            <person name="He Y."/>
        </authorList>
    </citation>
    <scope>NUCLEOTIDE SEQUENCE [LARGE SCALE GENOMIC DNA]</scope>
    <source>
        <strain evidence="2">cv. XS01</strain>
    </source>
</reference>
<dbReference type="AlphaFoldDB" id="A0A2Z7CU43"/>
<evidence type="ECO:0000313" key="2">
    <source>
        <dbReference type="Proteomes" id="UP000250235"/>
    </source>
</evidence>
<name>A0A2Z7CU43_9LAMI</name>
<organism evidence="1 2">
    <name type="scientific">Dorcoceras hygrometricum</name>
    <dbReference type="NCBI Taxonomy" id="472368"/>
    <lineage>
        <taxon>Eukaryota</taxon>
        <taxon>Viridiplantae</taxon>
        <taxon>Streptophyta</taxon>
        <taxon>Embryophyta</taxon>
        <taxon>Tracheophyta</taxon>
        <taxon>Spermatophyta</taxon>
        <taxon>Magnoliopsida</taxon>
        <taxon>eudicotyledons</taxon>
        <taxon>Gunneridae</taxon>
        <taxon>Pentapetalae</taxon>
        <taxon>asterids</taxon>
        <taxon>lamiids</taxon>
        <taxon>Lamiales</taxon>
        <taxon>Gesneriaceae</taxon>
        <taxon>Didymocarpoideae</taxon>
        <taxon>Trichosporeae</taxon>
        <taxon>Loxocarpinae</taxon>
        <taxon>Dorcoceras</taxon>
    </lineage>
</organism>
<gene>
    <name evidence="1" type="ORF">F511_14613</name>
</gene>
<dbReference type="Proteomes" id="UP000250235">
    <property type="component" value="Unassembled WGS sequence"/>
</dbReference>
<protein>
    <submittedName>
        <fullName evidence="1">Uncharacterized protein</fullName>
    </submittedName>
</protein>
<sequence>MLYSKLQSRNDTVPTKRNDAAAFYQQATISLAKNQMLVVEFPSKPISSWLRKITQNDDASTNLDDAVLDMPHRYQLLVNPAGIHPSQRFKTSSCTYPNDVAAPITTSSCTKETPAAGFYMQKQYSPRVTCSWILSIVRANHQPPAATRIKHNDWNSKFNQSQATVVLTRIDFATILGTKKTISSSHICPADGSLYKQSAVGLVFMESAVELAMETSRVDSVVRNQARAKLNQLEHDEPAETMTTSFSHTVEAVVQLWSLGVLTAAGCGIGSVHAVVRSNLLVEPSEVEEGEM</sequence>
<keyword evidence="2" id="KW-1185">Reference proteome</keyword>
<proteinExistence type="predicted"/>
<evidence type="ECO:0000313" key="1">
    <source>
        <dbReference type="EMBL" id="KZV50610.1"/>
    </source>
</evidence>
<dbReference type="EMBL" id="KQ992369">
    <property type="protein sequence ID" value="KZV50610.1"/>
    <property type="molecule type" value="Genomic_DNA"/>
</dbReference>